<dbReference type="OrthoDB" id="7389927at2"/>
<reference evidence="3 4" key="1">
    <citation type="submission" date="2015-04" db="EMBL/GenBank/DDBJ databases">
        <title>The draft genome sequence of Erythrobacter luteus KA37.</title>
        <authorList>
            <person name="Zhuang L."/>
            <person name="Liu Y."/>
            <person name="Shao Z."/>
        </authorList>
    </citation>
    <scope>NUCLEOTIDE SEQUENCE [LARGE SCALE GENOMIC DNA]</scope>
    <source>
        <strain evidence="3 4">KA37</strain>
    </source>
</reference>
<comment type="caution">
    <text evidence="3">The sequence shown here is derived from an EMBL/GenBank/DDBJ whole genome shotgun (WGS) entry which is preliminary data.</text>
</comment>
<name>A0A0G9MXR8_9SPHN</name>
<feature type="signal peptide" evidence="1">
    <location>
        <begin position="1"/>
        <end position="25"/>
    </location>
</feature>
<dbReference type="InterPro" id="IPR001434">
    <property type="entry name" value="OmcB-like_DUF11"/>
</dbReference>
<feature type="chain" id="PRO_5002581249" description="DUF11 domain-containing protein" evidence="1">
    <location>
        <begin position="26"/>
        <end position="344"/>
    </location>
</feature>
<keyword evidence="1" id="KW-0732">Signal</keyword>
<protein>
    <recommendedName>
        <fullName evidence="2">DUF11 domain-containing protein</fullName>
    </recommendedName>
</protein>
<sequence>MGSNRYLLGAVSAIALVGFAAPAMAQETSAGELITNRVTVDFRVGNVQQTAVEDSDTFVVDRKIDVVVAAVGASPNVSSGENQIVREFSVTNLSNATVGYQLTFQSTGDYVPENAVIFIDANSNGSFDAGEEVTFLDALAQDETVNVLVQFDVPADTPNGDTVNIILVANAYEANDPGSEIVASTGPDDPTTVQTVLADGIGVAGIDAEYAGDHADAHAVTINAAAMTVEKFSTVVWDPVNLTVDPKAIPGARVQYCIAVTNAAGAATATGVTVNDDLPVQVTFYPDAYGTTGDVVIDGTLSGGVCSGGTEVDGYTAADTTVNELLSDIPGGTTRTLYFTVEIK</sequence>
<dbReference type="NCBIfam" id="TIGR01451">
    <property type="entry name" value="B_ant_repeat"/>
    <property type="match status" value="1"/>
</dbReference>
<accession>A0A0G9MXR8</accession>
<dbReference type="PATRIC" id="fig|1581420.6.peg.804"/>
<evidence type="ECO:0000256" key="1">
    <source>
        <dbReference type="SAM" id="SignalP"/>
    </source>
</evidence>
<dbReference type="STRING" id="1581420.AAW00_03985"/>
<dbReference type="InterPro" id="IPR047589">
    <property type="entry name" value="DUF11_rpt"/>
</dbReference>
<evidence type="ECO:0000313" key="3">
    <source>
        <dbReference type="EMBL" id="KLE35582.1"/>
    </source>
</evidence>
<evidence type="ECO:0000259" key="2">
    <source>
        <dbReference type="Pfam" id="PF01345"/>
    </source>
</evidence>
<gene>
    <name evidence="3" type="ORF">AAW00_03985</name>
</gene>
<keyword evidence="4" id="KW-1185">Reference proteome</keyword>
<proteinExistence type="predicted"/>
<dbReference type="AlphaFoldDB" id="A0A0G9MXR8"/>
<dbReference type="EMBL" id="LBHB01000001">
    <property type="protein sequence ID" value="KLE35582.1"/>
    <property type="molecule type" value="Genomic_DNA"/>
</dbReference>
<dbReference type="Pfam" id="PF01345">
    <property type="entry name" value="DUF11"/>
    <property type="match status" value="1"/>
</dbReference>
<evidence type="ECO:0000313" key="4">
    <source>
        <dbReference type="Proteomes" id="UP000053464"/>
    </source>
</evidence>
<dbReference type="Proteomes" id="UP000053464">
    <property type="component" value="Unassembled WGS sequence"/>
</dbReference>
<dbReference type="RefSeq" id="WP_047002986.1">
    <property type="nucleotide sequence ID" value="NZ_LBHB01000001.1"/>
</dbReference>
<organism evidence="3 4">
    <name type="scientific">Aurantiacibacter luteus</name>
    <dbReference type="NCBI Taxonomy" id="1581420"/>
    <lineage>
        <taxon>Bacteria</taxon>
        <taxon>Pseudomonadati</taxon>
        <taxon>Pseudomonadota</taxon>
        <taxon>Alphaproteobacteria</taxon>
        <taxon>Sphingomonadales</taxon>
        <taxon>Erythrobacteraceae</taxon>
        <taxon>Aurantiacibacter</taxon>
    </lineage>
</organism>
<feature type="domain" description="DUF11" evidence="2">
    <location>
        <begin position="243"/>
        <end position="296"/>
    </location>
</feature>